<dbReference type="Proteomes" id="UP000076193">
    <property type="component" value="Chromosome"/>
</dbReference>
<evidence type="ECO:0000313" key="2">
    <source>
        <dbReference type="Proteomes" id="UP000076193"/>
    </source>
</evidence>
<name>A0ACD5F9V9_RHILE</name>
<accession>A0ACD5F9V9</accession>
<evidence type="ECO:0000313" key="1">
    <source>
        <dbReference type="EMBL" id="XKQ42035.1"/>
    </source>
</evidence>
<reference evidence="1" key="1">
    <citation type="submission" date="2024-10" db="EMBL/GenBank/DDBJ databases">
        <title>Strain of Rhizobium-related bacteria isolated fromm roots of Vavilovia formosa.</title>
        <authorList>
            <person name="Kimeklis A."/>
            <person name="Afonin A."/>
        </authorList>
    </citation>
    <scope>NUCLEOTIDE SEQUENCE</scope>
    <source>
        <strain evidence="1">Vaf12</strain>
    </source>
</reference>
<proteinExistence type="predicted"/>
<organism evidence="1 2">
    <name type="scientific">Rhizobium leguminosarum</name>
    <dbReference type="NCBI Taxonomy" id="384"/>
    <lineage>
        <taxon>Bacteria</taxon>
        <taxon>Pseudomonadati</taxon>
        <taxon>Pseudomonadota</taxon>
        <taxon>Alphaproteobacteria</taxon>
        <taxon>Hyphomicrobiales</taxon>
        <taxon>Rhizobiaceae</taxon>
        <taxon>Rhizobium/Agrobacterium group</taxon>
        <taxon>Rhizobium</taxon>
    </lineage>
</organism>
<protein>
    <submittedName>
        <fullName evidence="1">Uncharacterized protein</fullName>
    </submittedName>
</protein>
<dbReference type="EMBL" id="CP171844">
    <property type="protein sequence ID" value="XKQ42035.1"/>
    <property type="molecule type" value="Genomic_DNA"/>
</dbReference>
<gene>
    <name evidence="1" type="ORF">A4A59_009215</name>
</gene>
<sequence>MKFSSMAGKPSRNAATDIRGQRPKAYQAAAMVLAEACVNQRIDCIHDDSPSTGMTITLRLLPDGAEIDFERKDQLGRRGANQARQAISIDESI</sequence>